<sequence length="101" mass="11339">MVWDLRRALLAKEEFESSRLTDFEFREMVRAVRLVAADLAVEVTPVLHELADHGLDAALGLLAQAAGREAEVVETLYHQARAEARRQLIAERGDPTPYRLG</sequence>
<protein>
    <submittedName>
        <fullName evidence="1">Uncharacterized protein</fullName>
    </submittedName>
</protein>
<dbReference type="Proteomes" id="UP001361239">
    <property type="component" value="Unassembled WGS sequence"/>
</dbReference>
<dbReference type="RefSeq" id="WP_339587251.1">
    <property type="nucleotide sequence ID" value="NZ_JBBHJZ010000002.1"/>
</dbReference>
<evidence type="ECO:0000313" key="2">
    <source>
        <dbReference type="Proteomes" id="UP001361239"/>
    </source>
</evidence>
<organism evidence="1 2">
    <name type="scientific">Novosphingobium anseongense</name>
    <dbReference type="NCBI Taxonomy" id="3133436"/>
    <lineage>
        <taxon>Bacteria</taxon>
        <taxon>Pseudomonadati</taxon>
        <taxon>Pseudomonadota</taxon>
        <taxon>Alphaproteobacteria</taxon>
        <taxon>Sphingomonadales</taxon>
        <taxon>Sphingomonadaceae</taxon>
        <taxon>Novosphingobium</taxon>
    </lineage>
</organism>
<dbReference type="EMBL" id="JBBHJZ010000002">
    <property type="protein sequence ID" value="MEJ5977312.1"/>
    <property type="molecule type" value="Genomic_DNA"/>
</dbReference>
<evidence type="ECO:0000313" key="1">
    <source>
        <dbReference type="EMBL" id="MEJ5977312.1"/>
    </source>
</evidence>
<accession>A0ABU8RW63</accession>
<proteinExistence type="predicted"/>
<keyword evidence="2" id="KW-1185">Reference proteome</keyword>
<comment type="caution">
    <text evidence="1">The sequence shown here is derived from an EMBL/GenBank/DDBJ whole genome shotgun (WGS) entry which is preliminary data.</text>
</comment>
<reference evidence="1 2" key="1">
    <citation type="submission" date="2024-03" db="EMBL/GenBank/DDBJ databases">
        <authorList>
            <person name="Jo J.-H."/>
        </authorList>
    </citation>
    <scope>NUCLEOTIDE SEQUENCE [LARGE SCALE GENOMIC DNA]</scope>
    <source>
        <strain evidence="1 2">PS1R-30</strain>
    </source>
</reference>
<gene>
    <name evidence="1" type="ORF">WG901_11740</name>
</gene>
<name>A0ABU8RW63_9SPHN</name>